<evidence type="ECO:0000313" key="6">
    <source>
        <dbReference type="EMBL" id="VVP66589.1"/>
    </source>
</evidence>
<reference evidence="6 7" key="1">
    <citation type="submission" date="2019-09" db="EMBL/GenBank/DDBJ databases">
        <authorList>
            <person name="Chandra G."/>
            <person name="Truman W A."/>
        </authorList>
    </citation>
    <scope>NUCLEOTIDE SEQUENCE [LARGE SCALE GENOMIC DNA]</scope>
    <source>
        <strain evidence="6">PS918</strain>
    </source>
</reference>
<protein>
    <submittedName>
        <fullName evidence="6">Putative transporter</fullName>
    </submittedName>
</protein>
<evidence type="ECO:0000313" key="7">
    <source>
        <dbReference type="Proteomes" id="UP000326611"/>
    </source>
</evidence>
<evidence type="ECO:0000259" key="5">
    <source>
        <dbReference type="PROSITE" id="PS50850"/>
    </source>
</evidence>
<feature type="transmembrane region" description="Helical" evidence="4">
    <location>
        <begin position="51"/>
        <end position="70"/>
    </location>
</feature>
<feature type="transmembrane region" description="Helical" evidence="4">
    <location>
        <begin position="252"/>
        <end position="271"/>
    </location>
</feature>
<dbReference type="PANTHER" id="PTHR42910">
    <property type="entry name" value="TRANSPORTER SCO4007-RELATED"/>
    <property type="match status" value="1"/>
</dbReference>
<sequence>MPDSKTGVPASVALTLAICCGFCVATIYYNQTMLPLIGTTFGISGAHVGQIAMLTQLGYALGLLLFVPLGDRITRRTLILGMLSLNFLSLIASASAPGYSWLLLASMGVGLSGISAQIIIPAATALAGPDQRGRVLGMMVSGLSAGGLLARALSGAVSTWIGWRGMFFAAAGMNVLLFVAILMRIPATAPSSSLPYVELMKSLWELVRDHPTLRRSSLTGGLIFGALNVFWGSMASLLALEPYQYSSGQAGLFGLSAIAGIVAASSLGRLTQQYGIKLSYLGSGAVLLAFVALYLGGATGFWWLILICATALDIGNRANQLANQARILALAPEAVSRLNTVFMVTYFTGGALGSALGASAAGYFGWQGLALVGIAFSA</sequence>
<dbReference type="OrthoDB" id="9815356at2"/>
<proteinExistence type="predicted"/>
<keyword evidence="3 4" id="KW-0472">Membrane</keyword>
<feature type="transmembrane region" description="Helical" evidence="4">
    <location>
        <begin position="12"/>
        <end position="31"/>
    </location>
</feature>
<gene>
    <name evidence="6" type="ORF">PS918_00408</name>
</gene>
<dbReference type="AlphaFoldDB" id="A0A5E7QXJ2"/>
<dbReference type="RefSeq" id="WP_150768604.1">
    <property type="nucleotide sequence ID" value="NZ_CABVIY010000001.1"/>
</dbReference>
<dbReference type="GO" id="GO:0022857">
    <property type="term" value="F:transmembrane transporter activity"/>
    <property type="evidence" value="ECO:0007669"/>
    <property type="project" value="InterPro"/>
</dbReference>
<dbReference type="InterPro" id="IPR020846">
    <property type="entry name" value="MFS_dom"/>
</dbReference>
<feature type="transmembrane region" description="Helical" evidence="4">
    <location>
        <begin position="101"/>
        <end position="123"/>
    </location>
</feature>
<evidence type="ECO:0000256" key="2">
    <source>
        <dbReference type="ARBA" id="ARBA00022989"/>
    </source>
</evidence>
<dbReference type="EMBL" id="CABVIY010000001">
    <property type="protein sequence ID" value="VVP66589.1"/>
    <property type="molecule type" value="Genomic_DNA"/>
</dbReference>
<dbReference type="PROSITE" id="PS50850">
    <property type="entry name" value="MFS"/>
    <property type="match status" value="1"/>
</dbReference>
<name>A0A5E7QXJ2_PSEFL</name>
<feature type="transmembrane region" description="Helical" evidence="4">
    <location>
        <begin position="218"/>
        <end position="240"/>
    </location>
</feature>
<dbReference type="PANTHER" id="PTHR42910:SF1">
    <property type="entry name" value="MAJOR FACILITATOR SUPERFAMILY (MFS) PROFILE DOMAIN-CONTAINING PROTEIN"/>
    <property type="match status" value="1"/>
</dbReference>
<feature type="transmembrane region" description="Helical" evidence="4">
    <location>
        <begin position="77"/>
        <end position="95"/>
    </location>
</feature>
<dbReference type="CDD" id="cd17324">
    <property type="entry name" value="MFS_NepI_like"/>
    <property type="match status" value="1"/>
</dbReference>
<evidence type="ECO:0000256" key="1">
    <source>
        <dbReference type="ARBA" id="ARBA00022692"/>
    </source>
</evidence>
<evidence type="ECO:0000256" key="3">
    <source>
        <dbReference type="ARBA" id="ARBA00023136"/>
    </source>
</evidence>
<feature type="transmembrane region" description="Helical" evidence="4">
    <location>
        <begin position="340"/>
        <end position="366"/>
    </location>
</feature>
<dbReference type="InterPro" id="IPR011701">
    <property type="entry name" value="MFS"/>
</dbReference>
<dbReference type="InterPro" id="IPR036259">
    <property type="entry name" value="MFS_trans_sf"/>
</dbReference>
<organism evidence="6 7">
    <name type="scientific">Pseudomonas fluorescens</name>
    <dbReference type="NCBI Taxonomy" id="294"/>
    <lineage>
        <taxon>Bacteria</taxon>
        <taxon>Pseudomonadati</taxon>
        <taxon>Pseudomonadota</taxon>
        <taxon>Gammaproteobacteria</taxon>
        <taxon>Pseudomonadales</taxon>
        <taxon>Pseudomonadaceae</taxon>
        <taxon>Pseudomonas</taxon>
    </lineage>
</organism>
<accession>A0A5E7QXJ2</accession>
<keyword evidence="1 4" id="KW-0812">Transmembrane</keyword>
<feature type="transmembrane region" description="Helical" evidence="4">
    <location>
        <begin position="278"/>
        <end position="295"/>
    </location>
</feature>
<feature type="domain" description="Major facilitator superfamily (MFS) profile" evidence="5">
    <location>
        <begin position="9"/>
        <end position="378"/>
    </location>
</feature>
<dbReference type="Gene3D" id="1.20.1250.20">
    <property type="entry name" value="MFS general substrate transporter like domains"/>
    <property type="match status" value="1"/>
</dbReference>
<keyword evidence="2 4" id="KW-1133">Transmembrane helix</keyword>
<dbReference type="Proteomes" id="UP000326611">
    <property type="component" value="Unassembled WGS sequence"/>
</dbReference>
<evidence type="ECO:0000256" key="4">
    <source>
        <dbReference type="SAM" id="Phobius"/>
    </source>
</evidence>
<dbReference type="Pfam" id="PF07690">
    <property type="entry name" value="MFS_1"/>
    <property type="match status" value="1"/>
</dbReference>
<feature type="transmembrane region" description="Helical" evidence="4">
    <location>
        <begin position="135"/>
        <end position="154"/>
    </location>
</feature>
<dbReference type="SUPFAM" id="SSF103473">
    <property type="entry name" value="MFS general substrate transporter"/>
    <property type="match status" value="1"/>
</dbReference>
<feature type="transmembrane region" description="Helical" evidence="4">
    <location>
        <begin position="160"/>
        <end position="183"/>
    </location>
</feature>